<dbReference type="SUPFAM" id="SSF55469">
    <property type="entry name" value="FMN-dependent nitroreductase-like"/>
    <property type="match status" value="1"/>
</dbReference>
<dbReference type="Pfam" id="PF00881">
    <property type="entry name" value="Nitroreductase"/>
    <property type="match status" value="1"/>
</dbReference>
<dbReference type="RefSeq" id="WP_123739447.1">
    <property type="nucleotide sequence ID" value="NZ_CALFQU010000023.1"/>
</dbReference>
<evidence type="ECO:0000259" key="1">
    <source>
        <dbReference type="Pfam" id="PF00881"/>
    </source>
</evidence>
<dbReference type="GO" id="GO:0016491">
    <property type="term" value="F:oxidoreductase activity"/>
    <property type="evidence" value="ECO:0007669"/>
    <property type="project" value="InterPro"/>
</dbReference>
<accession>A0A3N2DC81</accession>
<dbReference type="PANTHER" id="PTHR43543">
    <property type="entry name" value="MALONIC SEMIALDEHYDE REDUCTASE RUTE-RELATED"/>
    <property type="match status" value="1"/>
</dbReference>
<dbReference type="Gene3D" id="3.40.109.10">
    <property type="entry name" value="NADH Oxidase"/>
    <property type="match status" value="1"/>
</dbReference>
<dbReference type="InterPro" id="IPR029479">
    <property type="entry name" value="Nitroreductase"/>
</dbReference>
<dbReference type="AlphaFoldDB" id="A0A3N2DC81"/>
<reference evidence="2 3" key="1">
    <citation type="submission" date="2018-11" db="EMBL/GenBank/DDBJ databases">
        <title>Sequencing the genomes of 1000 actinobacteria strains.</title>
        <authorList>
            <person name="Klenk H.-P."/>
        </authorList>
    </citation>
    <scope>NUCLEOTIDE SEQUENCE [LARGE SCALE GENOMIC DNA]</scope>
    <source>
        <strain evidence="2 3">DSM 13521</strain>
    </source>
</reference>
<protein>
    <submittedName>
        <fullName evidence="2">3-hydroxypropanoate dehydrogenase</fullName>
    </submittedName>
</protein>
<name>A0A3N2DC81_9MICO</name>
<dbReference type="Proteomes" id="UP000275356">
    <property type="component" value="Unassembled WGS sequence"/>
</dbReference>
<keyword evidence="3" id="KW-1185">Reference proteome</keyword>
<dbReference type="InterPro" id="IPR000415">
    <property type="entry name" value="Nitroreductase-like"/>
</dbReference>
<sequence length="215" mass="22608">MTLTLDQTTAGIDTDLEALAGLDDAALDLLFREARSVNAFTDDDVDPAEVLAAYDLAKWGPTAMNVSPLRLAVVPRGEARERLVSHLSEGNRAKTLAAPLAVVAAADPRFHSRLDTLAPHRAGLADELEPHAERRAGMARTNALLQIGYLVLALRARGLHVGPMGGFDAAGLDADLFAESGWTSLLVLNVGRAAAPGGTHPRAPRLDAAEAVTVL</sequence>
<evidence type="ECO:0000313" key="3">
    <source>
        <dbReference type="Proteomes" id="UP000275356"/>
    </source>
</evidence>
<dbReference type="InterPro" id="IPR050461">
    <property type="entry name" value="Nitroreductase_HadB/RutE"/>
</dbReference>
<organism evidence="2 3">
    <name type="scientific">Salana multivorans</name>
    <dbReference type="NCBI Taxonomy" id="120377"/>
    <lineage>
        <taxon>Bacteria</taxon>
        <taxon>Bacillati</taxon>
        <taxon>Actinomycetota</taxon>
        <taxon>Actinomycetes</taxon>
        <taxon>Micrococcales</taxon>
        <taxon>Beutenbergiaceae</taxon>
        <taxon>Salana</taxon>
    </lineage>
</organism>
<dbReference type="EMBL" id="RKHQ01000001">
    <property type="protein sequence ID" value="ROR97390.1"/>
    <property type="molecule type" value="Genomic_DNA"/>
</dbReference>
<gene>
    <name evidence="2" type="ORF">EDD28_1988</name>
</gene>
<dbReference type="NCBIfam" id="NF003768">
    <property type="entry name" value="PRK05365.1"/>
    <property type="match status" value="1"/>
</dbReference>
<proteinExistence type="predicted"/>
<dbReference type="OrthoDB" id="9784375at2"/>
<evidence type="ECO:0000313" key="2">
    <source>
        <dbReference type="EMBL" id="ROR97390.1"/>
    </source>
</evidence>
<feature type="domain" description="Nitroreductase" evidence="1">
    <location>
        <begin position="33"/>
        <end position="191"/>
    </location>
</feature>
<dbReference type="PANTHER" id="PTHR43543:SF1">
    <property type="entry name" value="MALONIC SEMIALDEHYDE REDUCTASE RUTE-RELATED"/>
    <property type="match status" value="1"/>
</dbReference>
<comment type="caution">
    <text evidence="2">The sequence shown here is derived from an EMBL/GenBank/DDBJ whole genome shotgun (WGS) entry which is preliminary data.</text>
</comment>